<reference evidence="1 2" key="1">
    <citation type="submission" date="2016-07" db="EMBL/GenBank/DDBJ databases">
        <title>Draft Genome Sequence of Methylophaga muralis Bur 1.</title>
        <authorList>
            <person name="Vasilenko O.V."/>
            <person name="Doronina N.V."/>
            <person name="Shmareva M.N."/>
            <person name="Tarlachkov S.V."/>
            <person name="Mustakhimov I."/>
            <person name="Trotsenko Y.A."/>
        </authorList>
    </citation>
    <scope>NUCLEOTIDE SEQUENCE [LARGE SCALE GENOMIC DNA]</scope>
    <source>
        <strain evidence="1 2">Bur 1</strain>
    </source>
</reference>
<gene>
    <name evidence="1" type="primary">csgA_1</name>
    <name evidence="1" type="ORF">A9E74_02103</name>
</gene>
<dbReference type="GO" id="GO:0005737">
    <property type="term" value="C:cytoplasm"/>
    <property type="evidence" value="ECO:0007669"/>
    <property type="project" value="TreeGrafter"/>
</dbReference>
<proteinExistence type="predicted"/>
<dbReference type="InterPro" id="IPR036291">
    <property type="entry name" value="NAD(P)-bd_dom_sf"/>
</dbReference>
<dbReference type="InterPro" id="IPR002347">
    <property type="entry name" value="SDR_fam"/>
</dbReference>
<dbReference type="PANTHER" id="PTHR43544:SF12">
    <property type="entry name" value="NAD(P)-BINDING ROSSMANN-FOLD SUPERFAMILY PROTEIN"/>
    <property type="match status" value="1"/>
</dbReference>
<accession>A0A1E3GQ46</accession>
<protein>
    <submittedName>
        <fullName evidence="1">C-factor</fullName>
    </submittedName>
</protein>
<dbReference type="RefSeq" id="WP_069296518.1">
    <property type="nucleotide sequence ID" value="NZ_MCRI01000026.1"/>
</dbReference>
<dbReference type="PANTHER" id="PTHR43544">
    <property type="entry name" value="SHORT-CHAIN DEHYDROGENASE/REDUCTASE"/>
    <property type="match status" value="1"/>
</dbReference>
<dbReference type="SUPFAM" id="SSF51735">
    <property type="entry name" value="NAD(P)-binding Rossmann-fold domains"/>
    <property type="match status" value="1"/>
</dbReference>
<sequence length="239" mass="26924">MRTSALVIGGSGQIAQAIIDKLLTYITAENIVVISRGRQPDEFAGVIWHQSDYDEASMNKLAMQFYDEQRNFEKVFICHGVLHDGDIKPEKRLEELSADSISHIFNINTITPVLWLKHLLPVLKQSANCQLIIFSARVGSIKDNHMGGWYSYRASKAALNMLLKTTAIEYARRAKQVKLIAFHPGTTDTPLSRPYSANVPEDKLFSPGFVADRLFEILKNLPADGELSFVDWEGKSIEW</sequence>
<comment type="caution">
    <text evidence="1">The sequence shown here is derived from an EMBL/GenBank/DDBJ whole genome shotgun (WGS) entry which is preliminary data.</text>
</comment>
<dbReference type="PRINTS" id="PR00081">
    <property type="entry name" value="GDHRDH"/>
</dbReference>
<dbReference type="InterPro" id="IPR051468">
    <property type="entry name" value="Fungal_SecMetab_SDRs"/>
</dbReference>
<dbReference type="GO" id="GO:0016491">
    <property type="term" value="F:oxidoreductase activity"/>
    <property type="evidence" value="ECO:0007669"/>
    <property type="project" value="TreeGrafter"/>
</dbReference>
<organism evidence="1 2">
    <name type="scientific">Methylophaga muralis</name>
    <dbReference type="NCBI Taxonomy" id="291169"/>
    <lineage>
        <taxon>Bacteria</taxon>
        <taxon>Pseudomonadati</taxon>
        <taxon>Pseudomonadota</taxon>
        <taxon>Gammaproteobacteria</taxon>
        <taxon>Thiotrichales</taxon>
        <taxon>Piscirickettsiaceae</taxon>
        <taxon>Methylophaga</taxon>
    </lineage>
</organism>
<evidence type="ECO:0000313" key="2">
    <source>
        <dbReference type="Proteomes" id="UP000094379"/>
    </source>
</evidence>
<dbReference type="Pfam" id="PF00106">
    <property type="entry name" value="adh_short"/>
    <property type="match status" value="1"/>
</dbReference>
<keyword evidence="2" id="KW-1185">Reference proteome</keyword>
<dbReference type="AlphaFoldDB" id="A0A1E3GQ46"/>
<dbReference type="Proteomes" id="UP000094379">
    <property type="component" value="Unassembled WGS sequence"/>
</dbReference>
<evidence type="ECO:0000313" key="1">
    <source>
        <dbReference type="EMBL" id="ODN66154.1"/>
    </source>
</evidence>
<dbReference type="STRING" id="291169.A9E74_02103"/>
<dbReference type="Gene3D" id="3.40.50.720">
    <property type="entry name" value="NAD(P)-binding Rossmann-like Domain"/>
    <property type="match status" value="1"/>
</dbReference>
<dbReference type="EMBL" id="MCRI01000026">
    <property type="protein sequence ID" value="ODN66154.1"/>
    <property type="molecule type" value="Genomic_DNA"/>
</dbReference>
<name>A0A1E3GQ46_9GAMM</name>